<dbReference type="EMBL" id="JAVIJP010000026">
    <property type="protein sequence ID" value="KAL3637219.1"/>
    <property type="molecule type" value="Genomic_DNA"/>
</dbReference>
<accession>A0ABD3D7E6</accession>
<keyword evidence="3" id="KW-1185">Reference proteome</keyword>
<organism evidence="2 3">
    <name type="scientific">Castilleja foliolosa</name>
    <dbReference type="NCBI Taxonomy" id="1961234"/>
    <lineage>
        <taxon>Eukaryota</taxon>
        <taxon>Viridiplantae</taxon>
        <taxon>Streptophyta</taxon>
        <taxon>Embryophyta</taxon>
        <taxon>Tracheophyta</taxon>
        <taxon>Spermatophyta</taxon>
        <taxon>Magnoliopsida</taxon>
        <taxon>eudicotyledons</taxon>
        <taxon>Gunneridae</taxon>
        <taxon>Pentapetalae</taxon>
        <taxon>asterids</taxon>
        <taxon>lamiids</taxon>
        <taxon>Lamiales</taxon>
        <taxon>Orobanchaceae</taxon>
        <taxon>Pedicularideae</taxon>
        <taxon>Castillejinae</taxon>
        <taxon>Castilleja</taxon>
    </lineage>
</organism>
<dbReference type="AlphaFoldDB" id="A0ABD3D7E6"/>
<feature type="region of interest" description="Disordered" evidence="1">
    <location>
        <begin position="14"/>
        <end position="45"/>
    </location>
</feature>
<evidence type="ECO:0000256" key="1">
    <source>
        <dbReference type="SAM" id="MobiDB-lite"/>
    </source>
</evidence>
<evidence type="ECO:0000313" key="2">
    <source>
        <dbReference type="EMBL" id="KAL3637219.1"/>
    </source>
</evidence>
<comment type="caution">
    <text evidence="2">The sequence shown here is derived from an EMBL/GenBank/DDBJ whole genome shotgun (WGS) entry which is preliminary data.</text>
</comment>
<dbReference type="Proteomes" id="UP001632038">
    <property type="component" value="Unassembled WGS sequence"/>
</dbReference>
<gene>
    <name evidence="2" type="ORF">CASFOL_019518</name>
</gene>
<protein>
    <submittedName>
        <fullName evidence="2">Uncharacterized protein</fullName>
    </submittedName>
</protein>
<reference evidence="3" key="1">
    <citation type="journal article" date="2024" name="IScience">
        <title>Strigolactones Initiate the Formation of Haustorium-like Structures in Castilleja.</title>
        <authorList>
            <person name="Buerger M."/>
            <person name="Peterson D."/>
            <person name="Chory J."/>
        </authorList>
    </citation>
    <scope>NUCLEOTIDE SEQUENCE [LARGE SCALE GENOMIC DNA]</scope>
</reference>
<sequence length="45" mass="5293">MMFESELSHQDIVEFKQASANTSPRLSHHQRRGFQEDDFIGNSQR</sequence>
<proteinExistence type="predicted"/>
<name>A0ABD3D7E6_9LAMI</name>
<evidence type="ECO:0000313" key="3">
    <source>
        <dbReference type="Proteomes" id="UP001632038"/>
    </source>
</evidence>